<evidence type="ECO:0000313" key="7">
    <source>
        <dbReference type="Proteomes" id="UP000309885"/>
    </source>
</evidence>
<evidence type="ECO:0000256" key="4">
    <source>
        <dbReference type="ARBA" id="ARBA00022679"/>
    </source>
</evidence>
<proteinExistence type="inferred from homology"/>
<organism evidence="6 7">
    <name type="scientific">Lacticaseibacillus zeae</name>
    <name type="common">Lactobacillus zeae</name>
    <dbReference type="NCBI Taxonomy" id="57037"/>
    <lineage>
        <taxon>Bacteria</taxon>
        <taxon>Bacillati</taxon>
        <taxon>Bacillota</taxon>
        <taxon>Bacilli</taxon>
        <taxon>Lactobacillales</taxon>
        <taxon>Lactobacillaceae</taxon>
        <taxon>Lacticaseibacillus</taxon>
    </lineage>
</organism>
<dbReference type="InterPro" id="IPR001173">
    <property type="entry name" value="Glyco_trans_2-like"/>
</dbReference>
<evidence type="ECO:0000256" key="3">
    <source>
        <dbReference type="ARBA" id="ARBA00022676"/>
    </source>
</evidence>
<protein>
    <submittedName>
        <fullName evidence="6">Glycosyltransferase</fullName>
    </submittedName>
</protein>
<dbReference type="EMBL" id="VBWO01000009">
    <property type="protein sequence ID" value="TLF38672.1"/>
    <property type="molecule type" value="Genomic_DNA"/>
</dbReference>
<dbReference type="Pfam" id="PF00535">
    <property type="entry name" value="Glycos_transf_2"/>
    <property type="match status" value="1"/>
</dbReference>
<dbReference type="AlphaFoldDB" id="A0A5R8LN66"/>
<accession>A0A5R8LN66</accession>
<gene>
    <name evidence="6" type="ORF">FEI15_10310</name>
</gene>
<name>A0A5R8LN66_LACZE</name>
<dbReference type="Gene3D" id="3.90.550.10">
    <property type="entry name" value="Spore Coat Polysaccharide Biosynthesis Protein SpsA, Chain A"/>
    <property type="match status" value="1"/>
</dbReference>
<dbReference type="GO" id="GO:0016757">
    <property type="term" value="F:glycosyltransferase activity"/>
    <property type="evidence" value="ECO:0007669"/>
    <property type="project" value="UniProtKB-KW"/>
</dbReference>
<dbReference type="PANTHER" id="PTHR43179:SF12">
    <property type="entry name" value="GALACTOFURANOSYLTRANSFERASE GLFT2"/>
    <property type="match status" value="1"/>
</dbReference>
<sequence>MLKLGLILNYRNYQQTILCCHNLIKAGVDQVTIVDNASPNDSVQQLHAALDPYEQVSILTTKSNLGYAQGNNVGLRAIESKFGLADDHILLVVNPDSLLDSKNVEQVTNFCLSHQDAGTVTVLQRGNQKTAWHNLTKKRALLYNSRIFSKLAHRFGKEEATPYHVNQAQAKSIKVDVNSGAFFAIRQTVFSKVGYFDSATFLYYEEQALTFKLQAQGYQNYLLLTSSYVHKGQGSTQLATREVLGYYQQSRRYLLTQYLHAGKLALLFYDWTIKFEDLLTGDHFSGKH</sequence>
<feature type="domain" description="Glycosyltransferase 2-like" evidence="5">
    <location>
        <begin position="14"/>
        <end position="193"/>
    </location>
</feature>
<dbReference type="PANTHER" id="PTHR43179">
    <property type="entry name" value="RHAMNOSYLTRANSFERASE WBBL"/>
    <property type="match status" value="1"/>
</dbReference>
<comment type="pathway">
    <text evidence="1">Cell wall biogenesis; cell wall polysaccharide biosynthesis.</text>
</comment>
<keyword evidence="3" id="KW-0328">Glycosyltransferase</keyword>
<evidence type="ECO:0000256" key="1">
    <source>
        <dbReference type="ARBA" id="ARBA00004776"/>
    </source>
</evidence>
<dbReference type="SUPFAM" id="SSF53448">
    <property type="entry name" value="Nucleotide-diphospho-sugar transferases"/>
    <property type="match status" value="1"/>
</dbReference>
<dbReference type="InterPro" id="IPR029044">
    <property type="entry name" value="Nucleotide-diphossugar_trans"/>
</dbReference>
<comment type="caution">
    <text evidence="6">The sequence shown here is derived from an EMBL/GenBank/DDBJ whole genome shotgun (WGS) entry which is preliminary data.</text>
</comment>
<dbReference type="RefSeq" id="WP_138131319.1">
    <property type="nucleotide sequence ID" value="NZ_VBWO01000009.1"/>
</dbReference>
<keyword evidence="4 6" id="KW-0808">Transferase</keyword>
<evidence type="ECO:0000256" key="2">
    <source>
        <dbReference type="ARBA" id="ARBA00006739"/>
    </source>
</evidence>
<evidence type="ECO:0000259" key="5">
    <source>
        <dbReference type="Pfam" id="PF00535"/>
    </source>
</evidence>
<comment type="similarity">
    <text evidence="2">Belongs to the glycosyltransferase 2 family.</text>
</comment>
<reference evidence="6 7" key="1">
    <citation type="submission" date="2019-05" db="EMBL/GenBank/DDBJ databases">
        <title>Genome-based reclassification of Lactobacillus casei as Lactobacillus casei subsp. casei. subsp.nov., description of Lactobacillus casei subsp. zeae subsp. nov., and emended description of Lactobacillus casei.</title>
        <authorList>
            <person name="Huang C.-H."/>
        </authorList>
    </citation>
    <scope>NUCLEOTIDE SEQUENCE [LARGE SCALE GENOMIC DNA]</scope>
    <source>
        <strain evidence="6 7">CRBIP24.44</strain>
    </source>
</reference>
<dbReference type="Proteomes" id="UP000309885">
    <property type="component" value="Unassembled WGS sequence"/>
</dbReference>
<evidence type="ECO:0000313" key="6">
    <source>
        <dbReference type="EMBL" id="TLF38672.1"/>
    </source>
</evidence>